<keyword evidence="6" id="KW-0653">Protein transport</keyword>
<evidence type="ECO:0000256" key="9">
    <source>
        <dbReference type="SAM" id="MobiDB-lite"/>
    </source>
</evidence>
<evidence type="ECO:0000259" key="11">
    <source>
        <dbReference type="Pfam" id="PF11356"/>
    </source>
</evidence>
<gene>
    <name evidence="12" type="ORF">MNBD_GAMMA10-185</name>
</gene>
<keyword evidence="5 10" id="KW-0812">Transmembrane</keyword>
<name>A0A3B0YGW9_9ZZZZ</name>
<keyword evidence="3" id="KW-1003">Cell membrane</keyword>
<dbReference type="EMBL" id="UOFJ01000282">
    <property type="protein sequence ID" value="VAW67596.1"/>
    <property type="molecule type" value="Genomic_DNA"/>
</dbReference>
<keyword evidence="2" id="KW-0813">Transport</keyword>
<dbReference type="GO" id="GO:0015031">
    <property type="term" value="P:protein transport"/>
    <property type="evidence" value="ECO:0007669"/>
    <property type="project" value="UniProtKB-KW"/>
</dbReference>
<dbReference type="AlphaFoldDB" id="A0A3B0YGW9"/>
<feature type="compositionally biased region" description="Polar residues" evidence="9">
    <location>
        <begin position="175"/>
        <end position="186"/>
    </location>
</feature>
<dbReference type="GO" id="GO:0005886">
    <property type="term" value="C:plasma membrane"/>
    <property type="evidence" value="ECO:0007669"/>
    <property type="project" value="UniProtKB-SubCell"/>
</dbReference>
<feature type="non-terminal residue" evidence="12">
    <location>
        <position position="245"/>
    </location>
</feature>
<comment type="subcellular location">
    <subcellularLocation>
        <location evidence="1">Cell inner membrane</location>
    </subcellularLocation>
</comment>
<evidence type="ECO:0000256" key="10">
    <source>
        <dbReference type="SAM" id="Phobius"/>
    </source>
</evidence>
<evidence type="ECO:0000256" key="5">
    <source>
        <dbReference type="ARBA" id="ARBA00022692"/>
    </source>
</evidence>
<feature type="domain" description="Type II secretion system protein GspC N-terminal" evidence="11">
    <location>
        <begin position="32"/>
        <end position="169"/>
    </location>
</feature>
<dbReference type="InterPro" id="IPR024961">
    <property type="entry name" value="T2SS_GspC_N"/>
</dbReference>
<evidence type="ECO:0000256" key="8">
    <source>
        <dbReference type="ARBA" id="ARBA00023136"/>
    </source>
</evidence>
<feature type="transmembrane region" description="Helical" evidence="10">
    <location>
        <begin position="29"/>
        <end position="50"/>
    </location>
</feature>
<feature type="region of interest" description="Disordered" evidence="9">
    <location>
        <begin position="175"/>
        <end position="196"/>
    </location>
</feature>
<evidence type="ECO:0000256" key="7">
    <source>
        <dbReference type="ARBA" id="ARBA00022989"/>
    </source>
</evidence>
<evidence type="ECO:0000256" key="1">
    <source>
        <dbReference type="ARBA" id="ARBA00004533"/>
    </source>
</evidence>
<evidence type="ECO:0000256" key="4">
    <source>
        <dbReference type="ARBA" id="ARBA00022519"/>
    </source>
</evidence>
<dbReference type="Pfam" id="PF11356">
    <property type="entry name" value="T2SSC"/>
    <property type="match status" value="1"/>
</dbReference>
<accession>A0A3B0YGW9</accession>
<dbReference type="InterPro" id="IPR036034">
    <property type="entry name" value="PDZ_sf"/>
</dbReference>
<keyword evidence="7 10" id="KW-1133">Transmembrane helix</keyword>
<organism evidence="12">
    <name type="scientific">hydrothermal vent metagenome</name>
    <dbReference type="NCBI Taxonomy" id="652676"/>
    <lineage>
        <taxon>unclassified sequences</taxon>
        <taxon>metagenomes</taxon>
        <taxon>ecological metagenomes</taxon>
    </lineage>
</organism>
<dbReference type="Gene3D" id="2.30.30.830">
    <property type="match status" value="1"/>
</dbReference>
<protein>
    <recommendedName>
        <fullName evidence="11">Type II secretion system protein GspC N-terminal domain-containing protein</fullName>
    </recommendedName>
</protein>
<keyword evidence="4" id="KW-0997">Cell inner membrane</keyword>
<evidence type="ECO:0000313" key="12">
    <source>
        <dbReference type="EMBL" id="VAW67596.1"/>
    </source>
</evidence>
<proteinExistence type="predicted"/>
<reference evidence="12" key="1">
    <citation type="submission" date="2018-06" db="EMBL/GenBank/DDBJ databases">
        <authorList>
            <person name="Zhirakovskaya E."/>
        </authorList>
    </citation>
    <scope>NUCLEOTIDE SEQUENCE</scope>
</reference>
<evidence type="ECO:0000256" key="6">
    <source>
        <dbReference type="ARBA" id="ARBA00022927"/>
    </source>
</evidence>
<keyword evidence="8 10" id="KW-0472">Membrane</keyword>
<evidence type="ECO:0000256" key="2">
    <source>
        <dbReference type="ARBA" id="ARBA00022448"/>
    </source>
</evidence>
<dbReference type="Gene3D" id="2.30.42.10">
    <property type="match status" value="1"/>
</dbReference>
<evidence type="ECO:0000256" key="3">
    <source>
        <dbReference type="ARBA" id="ARBA00022475"/>
    </source>
</evidence>
<sequence>MHTLVNKLPRALQTDALNPAKLSRTLPPVVMLLLIIACSYTLSQITWALFPDDTRQATPPRNSASNQRNAQAATSFRHISDAHLFGSFQQVASATSAAVDAPTTQLNLVLKGVLAATPMKHASAIISLGKNGKEDTYAIGDKVSSATLKEVHADKIILERNGRLETLRMPESGSKNLISTVSTSSAKKGPRDNSPGAVLSDIRKKIIKNPTSFGKYAIPIPYKENGKLRGFRLQAQGDRALFDAI</sequence>